<name>A0A494TG33_SPHPE</name>
<gene>
    <name evidence="1" type="ORF">D3Y57_01655</name>
</gene>
<keyword evidence="1" id="KW-0614">Plasmid</keyword>
<proteinExistence type="predicted"/>
<keyword evidence="2" id="KW-1185">Reference proteome</keyword>
<evidence type="ECO:0000313" key="1">
    <source>
        <dbReference type="EMBL" id="AYJ84816.1"/>
    </source>
</evidence>
<dbReference type="AlphaFoldDB" id="A0A494TG33"/>
<accession>A0A494TG33</accession>
<protein>
    <submittedName>
        <fullName evidence="1">Uncharacterized protein</fullName>
    </submittedName>
</protein>
<dbReference type="EMBL" id="CP032828">
    <property type="protein sequence ID" value="AYJ84816.1"/>
    <property type="molecule type" value="Genomic_DNA"/>
</dbReference>
<dbReference type="Proteomes" id="UP000276254">
    <property type="component" value="Plasmid unnamed1"/>
</dbReference>
<organism evidence="1 2">
    <name type="scientific">Sphingomonas paeninsulae</name>
    <dbReference type="NCBI Taxonomy" id="2319844"/>
    <lineage>
        <taxon>Bacteria</taxon>
        <taxon>Pseudomonadati</taxon>
        <taxon>Pseudomonadota</taxon>
        <taxon>Alphaproteobacteria</taxon>
        <taxon>Sphingomonadales</taxon>
        <taxon>Sphingomonadaceae</taxon>
        <taxon>Sphingomonas</taxon>
    </lineage>
</organism>
<geneLocation type="plasmid" evidence="1">
    <name>unnamed1</name>
</geneLocation>
<evidence type="ECO:0000313" key="2">
    <source>
        <dbReference type="Proteomes" id="UP000276254"/>
    </source>
</evidence>
<sequence length="108" mass="12225">MGAQRGSGGCIKDSSDLLRRPFELTAFALAFDVENFWCSGQMALGHRPVDRTAQRLDVTTDRRCRNAVVFTKSDKLSHEGRFHAGNDVRLRHPTFGPQILIITFPYHH</sequence>
<reference evidence="1 2" key="1">
    <citation type="submission" date="2018-09" db="EMBL/GenBank/DDBJ databases">
        <title>Sphingomonas peninsula sp. nov., isolated from fildes peninsula, Antarctic soil.</title>
        <authorList>
            <person name="Yingchao G."/>
        </authorList>
    </citation>
    <scope>NUCLEOTIDE SEQUENCE [LARGE SCALE GENOMIC DNA]</scope>
    <source>
        <strain evidence="1 2">YZ-8</strain>
        <plasmid evidence="1 2">unnamed1</plasmid>
    </source>
</reference>
<dbReference type="KEGG" id="spha:D3Y57_01655"/>